<evidence type="ECO:0000313" key="5">
    <source>
        <dbReference type="EMBL" id="KAJ4479746.1"/>
    </source>
</evidence>
<sequence length="665" mass="74120">MARGTQASPQNGSYARSSAKEATEIVLAARKTWKLMRSKREKVWPPLIEATLIEALQKYRPQSVTDIQLLQRFPKRNCWISKYIKRRTGHDRSPKQVGSRLQQLRDSCRDERILQLLSRKQYDDNDDNDSVTSCSTSLDSFGSTPPSESTGSPHSSSPVSAPSPSTDPAVYTNDAFAQEAKRRTLVRIELASPLSHSPISFDTISSNREIGPTIVCVDLKLTSLVTTLFSWKNPMVSLHSARVLDGTEHHCLFKVFLDGVMVHLDRTPIGLQSTSTQTRNGTTRQMYLYETKFLPKYWTECFSSVDLACCEVQQCLIKRRLISDNDADFLSLKEHHEDEVVHTVRYTFVDLRSTPPSTPSDEPAELWTPPMEEASHESPLNGSVTHVLDALGLDAPTALPEAESSGDGRAHFPVKEESHTPLSGFSPLSQDSSDGMPEPPVQSTQCLYELADHTQPTTYEFDFSTSSFVNDMPALVYPSAYTATAFTPQCNHPLTFSSTEWLQQGHWTGQAQGYQPQHPETISNPHDKRYAYFWEQPISYAHLSSYLGQTGPLSCPSTACETQGTQEPYAYAQPDYMMTPMGSAHSDYLNDLYQTQDDQKIRGGPCVVYENVSHSPCSDSSSELTYAPETLMANSTYSHTPPPPYVCAPGNENGYQMCSPAQVWS</sequence>
<feature type="region of interest" description="Disordered" evidence="3">
    <location>
        <begin position="398"/>
        <end position="442"/>
    </location>
</feature>
<feature type="DNA-binding region" description="TEA" evidence="2">
    <location>
        <begin position="37"/>
        <end position="111"/>
    </location>
</feature>
<evidence type="ECO:0000256" key="1">
    <source>
        <dbReference type="ARBA" id="ARBA00008421"/>
    </source>
</evidence>
<feature type="compositionally biased region" description="Polar residues" evidence="3">
    <location>
        <begin position="420"/>
        <end position="433"/>
    </location>
</feature>
<evidence type="ECO:0000256" key="3">
    <source>
        <dbReference type="SAM" id="MobiDB-lite"/>
    </source>
</evidence>
<proteinExistence type="inferred from homology"/>
<name>A0A9W9ACU3_9AGAR</name>
<reference evidence="5" key="1">
    <citation type="submission" date="2022-08" db="EMBL/GenBank/DDBJ databases">
        <authorList>
            <consortium name="DOE Joint Genome Institute"/>
            <person name="Min B."/>
            <person name="Riley R."/>
            <person name="Sierra-Patev S."/>
            <person name="Naranjo-Ortiz M."/>
            <person name="Looney B."/>
            <person name="Konkel Z."/>
            <person name="Slot J.C."/>
            <person name="Sakamoto Y."/>
            <person name="Steenwyk J.L."/>
            <person name="Rokas A."/>
            <person name="Carro J."/>
            <person name="Camarero S."/>
            <person name="Ferreira P."/>
            <person name="Molpeceres G."/>
            <person name="Ruiz-Duenas F.J."/>
            <person name="Serrano A."/>
            <person name="Henrissat B."/>
            <person name="Drula E."/>
            <person name="Hughes K.W."/>
            <person name="Mata J.L."/>
            <person name="Ishikawa N.K."/>
            <person name="Vargas-Isla R."/>
            <person name="Ushijima S."/>
            <person name="Smith C.A."/>
            <person name="Ahrendt S."/>
            <person name="Andreopoulos W."/>
            <person name="He G."/>
            <person name="Labutti K."/>
            <person name="Lipzen A."/>
            <person name="Ng V."/>
            <person name="Sandor L."/>
            <person name="Barry K."/>
            <person name="Martinez A.T."/>
            <person name="Xiao Y."/>
            <person name="Gibbons J.G."/>
            <person name="Terashima K."/>
            <person name="Hibbett D.S."/>
            <person name="Grigoriev I.V."/>
        </authorList>
    </citation>
    <scope>NUCLEOTIDE SEQUENCE</scope>
    <source>
        <strain evidence="5">Sp2 HRB7682 ss15</strain>
    </source>
</reference>
<feature type="region of interest" description="Disordered" evidence="3">
    <location>
        <begin position="352"/>
        <end position="379"/>
    </location>
</feature>
<dbReference type="InterPro" id="IPR000818">
    <property type="entry name" value="TEA/ATTS_dom"/>
</dbReference>
<organism evidence="5 6">
    <name type="scientific">Lentinula lateritia</name>
    <dbReference type="NCBI Taxonomy" id="40482"/>
    <lineage>
        <taxon>Eukaryota</taxon>
        <taxon>Fungi</taxon>
        <taxon>Dikarya</taxon>
        <taxon>Basidiomycota</taxon>
        <taxon>Agaricomycotina</taxon>
        <taxon>Agaricomycetes</taxon>
        <taxon>Agaricomycetidae</taxon>
        <taxon>Agaricales</taxon>
        <taxon>Marasmiineae</taxon>
        <taxon>Omphalotaceae</taxon>
        <taxon>Lentinula</taxon>
    </lineage>
</organism>
<feature type="compositionally biased region" description="Low complexity" evidence="3">
    <location>
        <begin position="143"/>
        <end position="168"/>
    </location>
</feature>
<dbReference type="Pfam" id="PF01285">
    <property type="entry name" value="TEA"/>
    <property type="match status" value="1"/>
</dbReference>
<evidence type="ECO:0000313" key="6">
    <source>
        <dbReference type="Proteomes" id="UP001150238"/>
    </source>
</evidence>
<dbReference type="AlphaFoldDB" id="A0A9W9ACU3"/>
<dbReference type="InterPro" id="IPR038096">
    <property type="entry name" value="TEA/ATTS_sf"/>
</dbReference>
<evidence type="ECO:0000256" key="2">
    <source>
        <dbReference type="PROSITE-ProRule" id="PRU00505"/>
    </source>
</evidence>
<accession>A0A9W9ACU3</accession>
<comment type="caution">
    <text evidence="5">The sequence shown here is derived from an EMBL/GenBank/DDBJ whole genome shotgun (WGS) entry which is preliminary data.</text>
</comment>
<comment type="similarity">
    <text evidence="1">Belongs to the TEC1 family.</text>
</comment>
<feature type="domain" description="TEA" evidence="4">
    <location>
        <begin position="37"/>
        <end position="111"/>
    </location>
</feature>
<reference evidence="5" key="2">
    <citation type="journal article" date="2023" name="Proc. Natl. Acad. Sci. U.S.A.">
        <title>A global phylogenomic analysis of the shiitake genus Lentinula.</title>
        <authorList>
            <person name="Sierra-Patev S."/>
            <person name="Min B."/>
            <person name="Naranjo-Ortiz M."/>
            <person name="Looney B."/>
            <person name="Konkel Z."/>
            <person name="Slot J.C."/>
            <person name="Sakamoto Y."/>
            <person name="Steenwyk J.L."/>
            <person name="Rokas A."/>
            <person name="Carro J."/>
            <person name="Camarero S."/>
            <person name="Ferreira P."/>
            <person name="Molpeceres G."/>
            <person name="Ruiz-Duenas F.J."/>
            <person name="Serrano A."/>
            <person name="Henrissat B."/>
            <person name="Drula E."/>
            <person name="Hughes K.W."/>
            <person name="Mata J.L."/>
            <person name="Ishikawa N.K."/>
            <person name="Vargas-Isla R."/>
            <person name="Ushijima S."/>
            <person name="Smith C.A."/>
            <person name="Donoghue J."/>
            <person name="Ahrendt S."/>
            <person name="Andreopoulos W."/>
            <person name="He G."/>
            <person name="LaButti K."/>
            <person name="Lipzen A."/>
            <person name="Ng V."/>
            <person name="Riley R."/>
            <person name="Sandor L."/>
            <person name="Barry K."/>
            <person name="Martinez A.T."/>
            <person name="Xiao Y."/>
            <person name="Gibbons J.G."/>
            <person name="Terashima K."/>
            <person name="Grigoriev I.V."/>
            <person name="Hibbett D."/>
        </authorList>
    </citation>
    <scope>NUCLEOTIDE SEQUENCE</scope>
    <source>
        <strain evidence="5">Sp2 HRB7682 ss15</strain>
    </source>
</reference>
<gene>
    <name evidence="5" type="ORF">C8J55DRAFT_76735</name>
</gene>
<dbReference type="PROSITE" id="PS51088">
    <property type="entry name" value="TEA_2"/>
    <property type="match status" value="1"/>
</dbReference>
<dbReference type="EMBL" id="JANVFS010000016">
    <property type="protein sequence ID" value="KAJ4479746.1"/>
    <property type="molecule type" value="Genomic_DNA"/>
</dbReference>
<feature type="region of interest" description="Disordered" evidence="3">
    <location>
        <begin position="119"/>
        <end position="170"/>
    </location>
</feature>
<feature type="compositionally biased region" description="Basic and acidic residues" evidence="3">
    <location>
        <begin position="406"/>
        <end position="419"/>
    </location>
</feature>
<dbReference type="Gene3D" id="6.10.20.40">
    <property type="entry name" value="TEA/ATTS domain"/>
    <property type="match status" value="1"/>
</dbReference>
<protein>
    <recommendedName>
        <fullName evidence="4">TEA domain-containing protein</fullName>
    </recommendedName>
</protein>
<dbReference type="GO" id="GO:0003700">
    <property type="term" value="F:DNA-binding transcription factor activity"/>
    <property type="evidence" value="ECO:0007669"/>
    <property type="project" value="InterPro"/>
</dbReference>
<evidence type="ECO:0000259" key="4">
    <source>
        <dbReference type="PROSITE" id="PS51088"/>
    </source>
</evidence>
<dbReference type="SMART" id="SM00426">
    <property type="entry name" value="TEA"/>
    <property type="match status" value="1"/>
</dbReference>
<dbReference type="Proteomes" id="UP001150238">
    <property type="component" value="Unassembled WGS sequence"/>
</dbReference>
<feature type="compositionally biased region" description="Polar residues" evidence="3">
    <location>
        <begin position="130"/>
        <end position="142"/>
    </location>
</feature>